<keyword evidence="3" id="KW-0998">Cell outer membrane</keyword>
<accession>A0ABT4S2M8</accession>
<dbReference type="SUPFAM" id="SSF103088">
    <property type="entry name" value="OmpA-like"/>
    <property type="match status" value="1"/>
</dbReference>
<feature type="signal peptide" evidence="5">
    <location>
        <begin position="1"/>
        <end position="17"/>
    </location>
</feature>
<name>A0ABT4S2M8_9FLAO</name>
<dbReference type="Pfam" id="PF00691">
    <property type="entry name" value="OmpA"/>
    <property type="match status" value="1"/>
</dbReference>
<dbReference type="InterPro" id="IPR036737">
    <property type="entry name" value="OmpA-like_sf"/>
</dbReference>
<dbReference type="RefSeq" id="WP_158256263.1">
    <property type="nucleotide sequence ID" value="NZ_CAXQEU010000089.1"/>
</dbReference>
<dbReference type="Proteomes" id="UP001149142">
    <property type="component" value="Unassembled WGS sequence"/>
</dbReference>
<evidence type="ECO:0000259" key="6">
    <source>
        <dbReference type="PROSITE" id="PS51123"/>
    </source>
</evidence>
<protein>
    <submittedName>
        <fullName evidence="7">OmpA family protein</fullName>
    </submittedName>
</protein>
<comment type="subcellular location">
    <subcellularLocation>
        <location evidence="1">Cell outer membrane</location>
    </subcellularLocation>
</comment>
<dbReference type="PANTHER" id="PTHR30329:SF21">
    <property type="entry name" value="LIPOPROTEIN YIAD-RELATED"/>
    <property type="match status" value="1"/>
</dbReference>
<feature type="chain" id="PRO_5045447382" evidence="5">
    <location>
        <begin position="18"/>
        <end position="527"/>
    </location>
</feature>
<comment type="caution">
    <text evidence="7">The sequence shown here is derived from an EMBL/GenBank/DDBJ whole genome shotgun (WGS) entry which is preliminary data.</text>
</comment>
<evidence type="ECO:0000256" key="2">
    <source>
        <dbReference type="ARBA" id="ARBA00023136"/>
    </source>
</evidence>
<gene>
    <name evidence="7" type="ORF">OOZ35_12525</name>
</gene>
<proteinExistence type="predicted"/>
<evidence type="ECO:0000313" key="7">
    <source>
        <dbReference type="EMBL" id="MDA0178320.1"/>
    </source>
</evidence>
<dbReference type="InterPro" id="IPR006665">
    <property type="entry name" value="OmpA-like"/>
</dbReference>
<dbReference type="InterPro" id="IPR011659">
    <property type="entry name" value="WD40"/>
</dbReference>
<dbReference type="Pfam" id="PF07676">
    <property type="entry name" value="PD40"/>
    <property type="match status" value="3"/>
</dbReference>
<keyword evidence="2 4" id="KW-0472">Membrane</keyword>
<dbReference type="PROSITE" id="PS51123">
    <property type="entry name" value="OMPA_2"/>
    <property type="match status" value="1"/>
</dbReference>
<dbReference type="PANTHER" id="PTHR30329">
    <property type="entry name" value="STATOR ELEMENT OF FLAGELLAR MOTOR COMPLEX"/>
    <property type="match status" value="1"/>
</dbReference>
<dbReference type="Pfam" id="PF13620">
    <property type="entry name" value="CarboxypepD_reg"/>
    <property type="match status" value="1"/>
</dbReference>
<dbReference type="InterPro" id="IPR008969">
    <property type="entry name" value="CarboxyPept-like_regulatory"/>
</dbReference>
<evidence type="ECO:0000313" key="8">
    <source>
        <dbReference type="Proteomes" id="UP001149142"/>
    </source>
</evidence>
<sequence>MKFKLIVFALLIQTVYAQDNFTASVEEELKTTTSIKSVGANGFNFSTLDAGVNTKYSEFGSGFFMDKFIMVSSKKLGGLGKIDPQTGEGFKNLFCLDIKKDGSLKKPLLFSRIINTLGSEDQISFSPDEQTMYFTRATKENTSIYKLYRTVLEKDSNGNWIDQTLTSVNVEGFSVENPFVNKEGTKLYFSSNKPGGFGGYDLYVATIEDDGSLSNPINLGAEINTIYDDKYPSLSLDGTQFYFSSKGHNSIGGFDVYRAFIDQDTFKYVVNLGNTVNTSYDEVAFFMASKTKGYLTSNKATGKGSYDLYKFDMSLVTQRLEGVIVDSKSNIPLPNTKITLYSNGKPIATAISNKKAQYSFDVLPFETYEVKASKEGFNDKEIKFVANNGDETVYKENLSLDEKDMIIENLEDKRMIVVNNIYFDYNKATIKKESEIPLNSIVRILNENPEMNLVINAHTDERGKEQYNLDLSIQRAAAAKAYLIANGIAKDRLESNGFGETQLINDCKRNCSEEEHQQNRRIEFVIK</sequence>
<keyword evidence="5" id="KW-0732">Signal</keyword>
<evidence type="ECO:0000256" key="3">
    <source>
        <dbReference type="ARBA" id="ARBA00023237"/>
    </source>
</evidence>
<evidence type="ECO:0000256" key="5">
    <source>
        <dbReference type="SAM" id="SignalP"/>
    </source>
</evidence>
<dbReference type="SUPFAM" id="SSF82171">
    <property type="entry name" value="DPP6 N-terminal domain-like"/>
    <property type="match status" value="1"/>
</dbReference>
<dbReference type="Gene3D" id="2.60.40.1120">
    <property type="entry name" value="Carboxypeptidase-like, regulatory domain"/>
    <property type="match status" value="1"/>
</dbReference>
<dbReference type="CDD" id="cd07185">
    <property type="entry name" value="OmpA_C-like"/>
    <property type="match status" value="1"/>
</dbReference>
<organism evidence="7 8">
    <name type="scientific">Mesoflavibacter profundi</name>
    <dbReference type="NCBI Taxonomy" id="2708110"/>
    <lineage>
        <taxon>Bacteria</taxon>
        <taxon>Pseudomonadati</taxon>
        <taxon>Bacteroidota</taxon>
        <taxon>Flavobacteriia</taxon>
        <taxon>Flavobacteriales</taxon>
        <taxon>Flavobacteriaceae</taxon>
        <taxon>Mesoflavibacter</taxon>
    </lineage>
</organism>
<dbReference type="InterPro" id="IPR011042">
    <property type="entry name" value="6-blade_b-propeller_TolB-like"/>
</dbReference>
<dbReference type="Gene3D" id="2.120.10.30">
    <property type="entry name" value="TolB, C-terminal domain"/>
    <property type="match status" value="1"/>
</dbReference>
<dbReference type="Gene3D" id="3.30.1330.60">
    <property type="entry name" value="OmpA-like domain"/>
    <property type="match status" value="1"/>
</dbReference>
<dbReference type="EMBL" id="JAPFGC010000002">
    <property type="protein sequence ID" value="MDA0178320.1"/>
    <property type="molecule type" value="Genomic_DNA"/>
</dbReference>
<dbReference type="PRINTS" id="PR01021">
    <property type="entry name" value="OMPADOMAIN"/>
</dbReference>
<reference evidence="7" key="1">
    <citation type="submission" date="2022-11" db="EMBL/GenBank/DDBJ databases">
        <title>Refractory cell wall polysaccharides provide important carbon source for microbial heterotrophs in the hadal ocean.</title>
        <authorList>
            <person name="Zhu X."/>
        </authorList>
    </citation>
    <scope>NUCLEOTIDE SEQUENCE</scope>
    <source>
        <strain evidence="7">MTRN7</strain>
    </source>
</reference>
<dbReference type="SUPFAM" id="SSF49464">
    <property type="entry name" value="Carboxypeptidase regulatory domain-like"/>
    <property type="match status" value="1"/>
</dbReference>
<evidence type="ECO:0000256" key="4">
    <source>
        <dbReference type="PROSITE-ProRule" id="PRU00473"/>
    </source>
</evidence>
<keyword evidence="8" id="KW-1185">Reference proteome</keyword>
<evidence type="ECO:0000256" key="1">
    <source>
        <dbReference type="ARBA" id="ARBA00004442"/>
    </source>
</evidence>
<dbReference type="InterPro" id="IPR050330">
    <property type="entry name" value="Bact_OuterMem_StrucFunc"/>
</dbReference>
<dbReference type="InterPro" id="IPR006664">
    <property type="entry name" value="OMP_bac"/>
</dbReference>
<feature type="domain" description="OmpA-like" evidence="6">
    <location>
        <begin position="411"/>
        <end position="527"/>
    </location>
</feature>